<dbReference type="SUPFAM" id="SSF51735">
    <property type="entry name" value="NAD(P)-binding Rossmann-fold domains"/>
    <property type="match status" value="1"/>
</dbReference>
<dbReference type="InterPro" id="IPR002347">
    <property type="entry name" value="SDR_fam"/>
</dbReference>
<evidence type="ECO:0000256" key="2">
    <source>
        <dbReference type="ARBA" id="ARBA00022857"/>
    </source>
</evidence>
<evidence type="ECO:0000313" key="5">
    <source>
        <dbReference type="EMBL" id="KAF1996666.1"/>
    </source>
</evidence>
<keyword evidence="3" id="KW-0560">Oxidoreductase</keyword>
<dbReference type="OrthoDB" id="37659at2759"/>
<comment type="similarity">
    <text evidence="1 4">Belongs to the short-chain dehydrogenases/reductases (SDR) family.</text>
</comment>
<dbReference type="InterPro" id="IPR020904">
    <property type="entry name" value="Sc_DH/Rdtase_CS"/>
</dbReference>
<dbReference type="PROSITE" id="PS00061">
    <property type="entry name" value="ADH_SHORT"/>
    <property type="match status" value="1"/>
</dbReference>
<keyword evidence="2" id="KW-0521">NADP</keyword>
<dbReference type="PANTHER" id="PTHR43180">
    <property type="entry name" value="3-OXOACYL-(ACYL-CARRIER-PROTEIN) REDUCTASE (AFU_ORTHOLOGUE AFUA_6G11210)"/>
    <property type="match status" value="1"/>
</dbReference>
<proteinExistence type="inferred from homology"/>
<name>A0A6A5WG94_9PLEO</name>
<sequence length="313" mass="33607">MVHVQFNPELLTTLKGKVVVLTGGATGIGRAAVIQFVEAGSKVVFGDISDEPAQLLQSQLGTSVRYVHCDTSSYSDQLALFTTAQSAFGRVDVVVANAGMAVHKNIFDPDSDISIEPTMKEVDVNLKGSIFTARIGMHYLRKNGLDGGDVVLVSSIAGFKESGGLPTYTASKHGVLGLMRGLHLTAWPEGIRINVVCPWMTKTRLVKGIEQGWHDLGLPENEPEDVARSIVLCATANRGLGETHPGAKMPFAGKILWIAGGEAYEIEDGIQELEPQWLGEENSKVLARGQAYLASQGTSWDADKLKEKANGIH</sequence>
<dbReference type="PANTHER" id="PTHR43180:SF86">
    <property type="entry name" value="DEHYDROGENASE, PUTATIVE (AFU_ORTHOLOGUE AFUA_3G00290)-RELATED"/>
    <property type="match status" value="1"/>
</dbReference>
<dbReference type="PRINTS" id="PR00081">
    <property type="entry name" value="GDHRDH"/>
</dbReference>
<dbReference type="Proteomes" id="UP000799779">
    <property type="component" value="Unassembled WGS sequence"/>
</dbReference>
<evidence type="ECO:0000313" key="6">
    <source>
        <dbReference type="Proteomes" id="UP000799779"/>
    </source>
</evidence>
<dbReference type="Gene3D" id="3.40.50.720">
    <property type="entry name" value="NAD(P)-binding Rossmann-like Domain"/>
    <property type="match status" value="1"/>
</dbReference>
<evidence type="ECO:0000256" key="3">
    <source>
        <dbReference type="ARBA" id="ARBA00023002"/>
    </source>
</evidence>
<dbReference type="GO" id="GO:0016491">
    <property type="term" value="F:oxidoreductase activity"/>
    <property type="evidence" value="ECO:0007669"/>
    <property type="project" value="UniProtKB-KW"/>
</dbReference>
<evidence type="ECO:0000256" key="4">
    <source>
        <dbReference type="RuleBase" id="RU000363"/>
    </source>
</evidence>
<dbReference type="AlphaFoldDB" id="A0A6A5WG94"/>
<gene>
    <name evidence="5" type="ORF">P154DRAFT_607747</name>
</gene>
<dbReference type="InterPro" id="IPR036291">
    <property type="entry name" value="NAD(P)-bd_dom_sf"/>
</dbReference>
<dbReference type="EMBL" id="ML977622">
    <property type="protein sequence ID" value="KAF1996666.1"/>
    <property type="molecule type" value="Genomic_DNA"/>
</dbReference>
<accession>A0A6A5WG94</accession>
<evidence type="ECO:0000256" key="1">
    <source>
        <dbReference type="ARBA" id="ARBA00006484"/>
    </source>
</evidence>
<organism evidence="5 6">
    <name type="scientific">Amniculicola lignicola CBS 123094</name>
    <dbReference type="NCBI Taxonomy" id="1392246"/>
    <lineage>
        <taxon>Eukaryota</taxon>
        <taxon>Fungi</taxon>
        <taxon>Dikarya</taxon>
        <taxon>Ascomycota</taxon>
        <taxon>Pezizomycotina</taxon>
        <taxon>Dothideomycetes</taxon>
        <taxon>Pleosporomycetidae</taxon>
        <taxon>Pleosporales</taxon>
        <taxon>Amniculicolaceae</taxon>
        <taxon>Amniculicola</taxon>
    </lineage>
</organism>
<keyword evidence="6" id="KW-1185">Reference proteome</keyword>
<protein>
    <submittedName>
        <fullName evidence="5">NAD(P)-binding protein</fullName>
    </submittedName>
</protein>
<dbReference type="Pfam" id="PF00106">
    <property type="entry name" value="adh_short"/>
    <property type="match status" value="1"/>
</dbReference>
<reference evidence="5" key="1">
    <citation type="journal article" date="2020" name="Stud. Mycol.">
        <title>101 Dothideomycetes genomes: a test case for predicting lifestyles and emergence of pathogens.</title>
        <authorList>
            <person name="Haridas S."/>
            <person name="Albert R."/>
            <person name="Binder M."/>
            <person name="Bloem J."/>
            <person name="Labutti K."/>
            <person name="Salamov A."/>
            <person name="Andreopoulos B."/>
            <person name="Baker S."/>
            <person name="Barry K."/>
            <person name="Bills G."/>
            <person name="Bluhm B."/>
            <person name="Cannon C."/>
            <person name="Castanera R."/>
            <person name="Culley D."/>
            <person name="Daum C."/>
            <person name="Ezra D."/>
            <person name="Gonzalez J."/>
            <person name="Henrissat B."/>
            <person name="Kuo A."/>
            <person name="Liang C."/>
            <person name="Lipzen A."/>
            <person name="Lutzoni F."/>
            <person name="Magnuson J."/>
            <person name="Mondo S."/>
            <person name="Nolan M."/>
            <person name="Ohm R."/>
            <person name="Pangilinan J."/>
            <person name="Park H.-J."/>
            <person name="Ramirez L."/>
            <person name="Alfaro M."/>
            <person name="Sun H."/>
            <person name="Tritt A."/>
            <person name="Yoshinaga Y."/>
            <person name="Zwiers L.-H."/>
            <person name="Turgeon B."/>
            <person name="Goodwin S."/>
            <person name="Spatafora J."/>
            <person name="Crous P."/>
            <person name="Grigoriev I."/>
        </authorList>
    </citation>
    <scope>NUCLEOTIDE SEQUENCE</scope>
    <source>
        <strain evidence="5">CBS 123094</strain>
    </source>
</reference>
<dbReference type="PRINTS" id="PR00080">
    <property type="entry name" value="SDRFAMILY"/>
</dbReference>